<gene>
    <name evidence="1" type="primary">Piso0_001067</name>
    <name evidence="1" type="ORF">GNLVRS01_PISO0C10166g</name>
    <name evidence="2" type="ORF">GNLVRS01_PISO0D10233g</name>
</gene>
<accession>G8YSA7</accession>
<reference evidence="1" key="1">
    <citation type="submission" date="2011-10" db="EMBL/GenBank/DDBJ databases">
        <authorList>
            <person name="Genoscope - CEA"/>
        </authorList>
    </citation>
    <scope>NUCLEOTIDE SEQUENCE</scope>
</reference>
<dbReference type="EMBL" id="FO082057">
    <property type="protein sequence ID" value="CCE78444.1"/>
    <property type="molecule type" value="Genomic_DNA"/>
</dbReference>
<evidence type="ECO:0000313" key="1">
    <source>
        <dbReference type="EMBL" id="CCE78444.1"/>
    </source>
</evidence>
<reference evidence="3" key="2">
    <citation type="journal article" date="2012" name="G3 (Bethesda)">
        <title>Pichia sorbitophila, an interspecies yeast hybrid reveals early steps of genome resolution following polyploidization.</title>
        <authorList>
            <person name="Leh Louis V."/>
            <person name="Despons L."/>
            <person name="Friedrich A."/>
            <person name="Martin T."/>
            <person name="Durrens P."/>
            <person name="Casaregola S."/>
            <person name="Neuveglise C."/>
            <person name="Fairhead C."/>
            <person name="Marck C."/>
            <person name="Cruz J.A."/>
            <person name="Straub M.L."/>
            <person name="Kugler V."/>
            <person name="Sacerdot C."/>
            <person name="Uzunov Z."/>
            <person name="Thierry A."/>
            <person name="Weiss S."/>
            <person name="Bleykasten C."/>
            <person name="De Montigny J."/>
            <person name="Jacques N."/>
            <person name="Jung P."/>
            <person name="Lemaire M."/>
            <person name="Mallet S."/>
            <person name="Morel G."/>
            <person name="Richard G.F."/>
            <person name="Sarkar A."/>
            <person name="Savel G."/>
            <person name="Schacherer J."/>
            <person name="Seret M.L."/>
            <person name="Talla E."/>
            <person name="Samson G."/>
            <person name="Jubin C."/>
            <person name="Poulain J."/>
            <person name="Vacherie B."/>
            <person name="Barbe V."/>
            <person name="Pelletier E."/>
            <person name="Sherman D.J."/>
            <person name="Westhof E."/>
            <person name="Weissenbach J."/>
            <person name="Baret P.V."/>
            <person name="Wincker P."/>
            <person name="Gaillardin C."/>
            <person name="Dujon B."/>
            <person name="Souciet J.L."/>
        </authorList>
    </citation>
    <scope>NUCLEOTIDE SEQUENCE [LARGE SCALE GENOMIC DNA]</scope>
    <source>
        <strain evidence="3">ATCC MYA-4447 / BCRC 22081 / CBS 7064 / NBRC 10061 / NRRL Y-12695</strain>
    </source>
</reference>
<proteinExistence type="predicted"/>
<dbReference type="HOGENOM" id="CLU_1750387_0_0_1"/>
<keyword evidence="3" id="KW-1185">Reference proteome</keyword>
<dbReference type="Proteomes" id="UP000005222">
    <property type="component" value="Chromosome D"/>
</dbReference>
<evidence type="ECO:0000313" key="2">
    <source>
        <dbReference type="EMBL" id="CCE79030.1"/>
    </source>
</evidence>
<sequence>MHAQEARRGKKRSTLATMFCVFVSHKRSCCQEAKACSWSTSPGCYGQGLCDLGHSCLAYFFFFSSRDSMISPHCFHCKQHCQHTHRNSSWTGFACSTGDHRGFASCSAISHHACYRTRHRHRRQTAHIYTPGHMLIRSICSRTDTTTWG</sequence>
<evidence type="ECO:0000313" key="3">
    <source>
        <dbReference type="Proteomes" id="UP000005222"/>
    </source>
</evidence>
<name>G8YSA7_PICSO</name>
<dbReference type="Proteomes" id="UP000005222">
    <property type="component" value="Chromosome C"/>
</dbReference>
<organism evidence="1 3">
    <name type="scientific">Pichia sorbitophila (strain ATCC MYA-4447 / BCRC 22081 / CBS 7064 / NBRC 10061 / NRRL Y-12695)</name>
    <name type="common">Hybrid yeast</name>
    <dbReference type="NCBI Taxonomy" id="559304"/>
    <lineage>
        <taxon>Eukaryota</taxon>
        <taxon>Fungi</taxon>
        <taxon>Dikarya</taxon>
        <taxon>Ascomycota</taxon>
        <taxon>Saccharomycotina</taxon>
        <taxon>Pichiomycetes</taxon>
        <taxon>Debaryomycetaceae</taxon>
        <taxon>Millerozyma</taxon>
    </lineage>
</organism>
<protein>
    <submittedName>
        <fullName evidence="1">Piso0_001067 protein</fullName>
    </submittedName>
</protein>
<dbReference type="InParanoid" id="G8YSA7"/>
<dbReference type="EMBL" id="FO082056">
    <property type="protein sequence ID" value="CCE79030.1"/>
    <property type="molecule type" value="Genomic_DNA"/>
</dbReference>
<dbReference type="AlphaFoldDB" id="G8YSA7"/>